<protein>
    <recommendedName>
        <fullName evidence="3">Tat pathway signal sequence domain protein</fullName>
    </recommendedName>
</protein>
<organism evidence="1 2">
    <name type="scientific">Ruegeria profundi</name>
    <dbReference type="NCBI Taxonomy" id="1685378"/>
    <lineage>
        <taxon>Bacteria</taxon>
        <taxon>Pseudomonadati</taxon>
        <taxon>Pseudomonadota</taxon>
        <taxon>Alphaproteobacteria</taxon>
        <taxon>Rhodobacterales</taxon>
        <taxon>Roseobacteraceae</taxon>
        <taxon>Ruegeria</taxon>
    </lineage>
</organism>
<dbReference type="STRING" id="1685378.AVO44_10455"/>
<proteinExistence type="predicted"/>
<name>A0A0X3TTS8_9RHOB</name>
<gene>
    <name evidence="1" type="ORF">AVO44_10455</name>
</gene>
<dbReference type="Proteomes" id="UP000053690">
    <property type="component" value="Unassembled WGS sequence"/>
</dbReference>
<evidence type="ECO:0008006" key="3">
    <source>
        <dbReference type="Google" id="ProtNLM"/>
    </source>
</evidence>
<reference evidence="2" key="1">
    <citation type="submission" date="2015-12" db="EMBL/GenBank/DDBJ databases">
        <authorList>
            <person name="Zhang G."/>
            <person name="Stingl U."/>
        </authorList>
    </citation>
    <scope>NUCLEOTIDE SEQUENCE [LARGE SCALE GENOMIC DNA]</scope>
    <source>
        <strain evidence="2">ZGT108</strain>
    </source>
</reference>
<evidence type="ECO:0000313" key="2">
    <source>
        <dbReference type="Proteomes" id="UP000053690"/>
    </source>
</evidence>
<keyword evidence="2" id="KW-1185">Reference proteome</keyword>
<dbReference type="EMBL" id="LQBP01000005">
    <property type="protein sequence ID" value="KUJ79119.1"/>
    <property type="molecule type" value="Genomic_DNA"/>
</dbReference>
<dbReference type="AlphaFoldDB" id="A0A0X3TTS8"/>
<comment type="caution">
    <text evidence="1">The sequence shown here is derived from an EMBL/GenBank/DDBJ whole genome shotgun (WGS) entry which is preliminary data.</text>
</comment>
<accession>A0A0X3TTS8</accession>
<sequence>MIELNAVETVEGACRLTFLVENETETAIDTADYQVVIFDASGVFERLTLFAFRDLPAQRPRVRQFDVRGLSCENLGRVLINGLSGCTVEGAESDICDETPTLNSRTEVELLG</sequence>
<evidence type="ECO:0000313" key="1">
    <source>
        <dbReference type="EMBL" id="KUJ79119.1"/>
    </source>
</evidence>